<gene>
    <name evidence="2" type="ORF">EC9_15650</name>
</gene>
<dbReference type="OrthoDB" id="248023at2"/>
<dbReference type="RefSeq" id="WP_145343716.1">
    <property type="nucleotide sequence ID" value="NZ_CP036261.1"/>
</dbReference>
<protein>
    <recommendedName>
        <fullName evidence="4">GAF domain-containing protein</fullName>
    </recommendedName>
</protein>
<dbReference type="EMBL" id="CP036261">
    <property type="protein sequence ID" value="QDS87387.1"/>
    <property type="molecule type" value="Genomic_DNA"/>
</dbReference>
<dbReference type="KEGG" id="ruv:EC9_15650"/>
<evidence type="ECO:0000313" key="2">
    <source>
        <dbReference type="EMBL" id="QDS87387.1"/>
    </source>
</evidence>
<proteinExistence type="predicted"/>
<dbReference type="Proteomes" id="UP000319557">
    <property type="component" value="Chromosome"/>
</dbReference>
<evidence type="ECO:0000313" key="3">
    <source>
        <dbReference type="Proteomes" id="UP000319557"/>
    </source>
</evidence>
<organism evidence="2 3">
    <name type="scientific">Rosistilla ulvae</name>
    <dbReference type="NCBI Taxonomy" id="1930277"/>
    <lineage>
        <taxon>Bacteria</taxon>
        <taxon>Pseudomonadati</taxon>
        <taxon>Planctomycetota</taxon>
        <taxon>Planctomycetia</taxon>
        <taxon>Pirellulales</taxon>
        <taxon>Pirellulaceae</taxon>
        <taxon>Rosistilla</taxon>
    </lineage>
</organism>
<keyword evidence="3" id="KW-1185">Reference proteome</keyword>
<sequence>MNEATLVEAFRGIPRRDSVRVGVQVGKLRKVCLGDQALEAFFPESLDILLRLFNASAGAFWFRPFNAATLFPVSRVGFEQLALSNSCLSDCEQMVRGAWQSLGPQVRPIDRPFVSLIGPIRDGSTAIGALQLVAECGDEDPQQPNVAYAKALSAALSLIQPAIRRRMQVGETSIREATDRLAQLADQLTGLQRSMRHAIDQTLGQLRGASFGSLTANQRFTRVIQDLLETHGLRVVCPECGAAAILRCSKNPRARDGVFVFDHSLAGRRTFHGGYTTLPVLQVVSKPPRRGKAIR</sequence>
<feature type="coiled-coil region" evidence="1">
    <location>
        <begin position="174"/>
        <end position="201"/>
    </location>
</feature>
<dbReference type="AlphaFoldDB" id="A0A517LXP1"/>
<accession>A0A517LXP1</accession>
<evidence type="ECO:0008006" key="4">
    <source>
        <dbReference type="Google" id="ProtNLM"/>
    </source>
</evidence>
<keyword evidence="1" id="KW-0175">Coiled coil</keyword>
<name>A0A517LXP1_9BACT</name>
<reference evidence="2 3" key="1">
    <citation type="submission" date="2019-02" db="EMBL/GenBank/DDBJ databases">
        <title>Deep-cultivation of Planctomycetes and their phenomic and genomic characterization uncovers novel biology.</title>
        <authorList>
            <person name="Wiegand S."/>
            <person name="Jogler M."/>
            <person name="Boedeker C."/>
            <person name="Pinto D."/>
            <person name="Vollmers J."/>
            <person name="Rivas-Marin E."/>
            <person name="Kohn T."/>
            <person name="Peeters S.H."/>
            <person name="Heuer A."/>
            <person name="Rast P."/>
            <person name="Oberbeckmann S."/>
            <person name="Bunk B."/>
            <person name="Jeske O."/>
            <person name="Meyerdierks A."/>
            <person name="Storesund J.E."/>
            <person name="Kallscheuer N."/>
            <person name="Luecker S."/>
            <person name="Lage O.M."/>
            <person name="Pohl T."/>
            <person name="Merkel B.J."/>
            <person name="Hornburger P."/>
            <person name="Mueller R.-W."/>
            <person name="Bruemmer F."/>
            <person name="Labrenz M."/>
            <person name="Spormann A.M."/>
            <person name="Op den Camp H."/>
            <person name="Overmann J."/>
            <person name="Amann R."/>
            <person name="Jetten M.S.M."/>
            <person name="Mascher T."/>
            <person name="Medema M.H."/>
            <person name="Devos D.P."/>
            <person name="Kaster A.-K."/>
            <person name="Ovreas L."/>
            <person name="Rohde M."/>
            <person name="Galperin M.Y."/>
            <person name="Jogler C."/>
        </authorList>
    </citation>
    <scope>NUCLEOTIDE SEQUENCE [LARGE SCALE GENOMIC DNA]</scope>
    <source>
        <strain evidence="2 3">EC9</strain>
    </source>
</reference>
<evidence type="ECO:0000256" key="1">
    <source>
        <dbReference type="SAM" id="Coils"/>
    </source>
</evidence>